<evidence type="ECO:0000256" key="1">
    <source>
        <dbReference type="SAM" id="MobiDB-lite"/>
    </source>
</evidence>
<name>A0A1E7LTA6_9ACTN</name>
<organism evidence="2 3">
    <name type="scientific">Streptomyces nanshensis</name>
    <dbReference type="NCBI Taxonomy" id="518642"/>
    <lineage>
        <taxon>Bacteria</taxon>
        <taxon>Bacillati</taxon>
        <taxon>Actinomycetota</taxon>
        <taxon>Actinomycetes</taxon>
        <taxon>Kitasatosporales</taxon>
        <taxon>Streptomycetaceae</taxon>
        <taxon>Streptomyces</taxon>
    </lineage>
</organism>
<protein>
    <submittedName>
        <fullName evidence="2">Uncharacterized protein</fullName>
    </submittedName>
</protein>
<reference evidence="2 3" key="1">
    <citation type="journal article" date="2016" name="Front. Microbiol.">
        <title>Comparative Genomics Analysis of Streptomyces Species Reveals Their Adaptation to the Marine Environment and Their Diversity at the Genomic Level.</title>
        <authorList>
            <person name="Tian X."/>
            <person name="Zhang Z."/>
            <person name="Yang T."/>
            <person name="Chen M."/>
            <person name="Li J."/>
            <person name="Chen F."/>
            <person name="Yang J."/>
            <person name="Li W."/>
            <person name="Zhang B."/>
            <person name="Zhang Z."/>
            <person name="Wu J."/>
            <person name="Zhang C."/>
            <person name="Long L."/>
            <person name="Xiao J."/>
        </authorList>
    </citation>
    <scope>NUCLEOTIDE SEQUENCE [LARGE SCALE GENOMIC DNA]</scope>
    <source>
        <strain evidence="2 3">SCSIO M10372</strain>
    </source>
</reference>
<dbReference type="EMBL" id="LJGZ01000083">
    <property type="protein sequence ID" value="OEV19442.1"/>
    <property type="molecule type" value="Genomic_DNA"/>
</dbReference>
<keyword evidence="3" id="KW-1185">Reference proteome</keyword>
<dbReference type="AlphaFoldDB" id="A0A1E7LTA6"/>
<proteinExistence type="predicted"/>
<evidence type="ECO:0000313" key="3">
    <source>
        <dbReference type="Proteomes" id="UP000175971"/>
    </source>
</evidence>
<feature type="compositionally biased region" description="Basic residues" evidence="1">
    <location>
        <begin position="1"/>
        <end position="13"/>
    </location>
</feature>
<dbReference type="RefSeq" id="WP_070201626.1">
    <property type="nucleotide sequence ID" value="NZ_LJGZ01000083.1"/>
</dbReference>
<dbReference type="OrthoDB" id="4251491at2"/>
<evidence type="ECO:0000313" key="2">
    <source>
        <dbReference type="EMBL" id="OEV19442.1"/>
    </source>
</evidence>
<dbReference type="Proteomes" id="UP000175971">
    <property type="component" value="Unassembled WGS sequence"/>
</dbReference>
<dbReference type="PATRIC" id="fig|518642.7.peg.4681"/>
<gene>
    <name evidence="2" type="ORF">AN221_16630</name>
</gene>
<feature type="region of interest" description="Disordered" evidence="1">
    <location>
        <begin position="1"/>
        <end position="20"/>
    </location>
</feature>
<comment type="caution">
    <text evidence="2">The sequence shown here is derived from an EMBL/GenBank/DDBJ whole genome shotgun (WGS) entry which is preliminary data.</text>
</comment>
<accession>A0A1E7LTA6</accession>
<sequence>MKRNKPLIKRRKFGTQSERRKPYRWQEGATAVWALAVPQAFAGADQTVLDMTGAVPAGDDESAPDNPRYGSRLRWRLDRDGQSQFVYGKLIWRRYQSESQAAYGKRVADSFRRSLPTSTDVYHVFVAERPVCNRGTRCPLTQHWYTAIEADLSTHRPDQCPMGVLTDGPPWRLIGRTVADGRHIY</sequence>